<name>A0A1H0SS10_9HYPH</name>
<organism evidence="7 8">
    <name type="scientific">Filomicrobium insigne</name>
    <dbReference type="NCBI Taxonomy" id="418854"/>
    <lineage>
        <taxon>Bacteria</taxon>
        <taxon>Pseudomonadati</taxon>
        <taxon>Pseudomonadota</taxon>
        <taxon>Alphaproteobacteria</taxon>
        <taxon>Hyphomicrobiales</taxon>
        <taxon>Hyphomicrobiaceae</taxon>
        <taxon>Filomicrobium</taxon>
    </lineage>
</organism>
<evidence type="ECO:0000256" key="4">
    <source>
        <dbReference type="ARBA" id="ARBA00022989"/>
    </source>
</evidence>
<evidence type="ECO:0000256" key="3">
    <source>
        <dbReference type="ARBA" id="ARBA00022692"/>
    </source>
</evidence>
<comment type="subcellular location">
    <subcellularLocation>
        <location evidence="1">Membrane</location>
        <topology evidence="1">Multi-pass membrane protein</topology>
    </subcellularLocation>
</comment>
<dbReference type="PANTHER" id="PTHR31645">
    <property type="entry name" value="OLIGOPEPTIDE TRANSPORTER YGL114W-RELATED"/>
    <property type="match status" value="1"/>
</dbReference>
<feature type="transmembrane region" description="Helical" evidence="6">
    <location>
        <begin position="552"/>
        <end position="576"/>
    </location>
</feature>
<dbReference type="RefSeq" id="WP_280140643.1">
    <property type="nucleotide sequence ID" value="NZ_FNJC01000004.1"/>
</dbReference>
<feature type="transmembrane region" description="Helical" evidence="6">
    <location>
        <begin position="514"/>
        <end position="540"/>
    </location>
</feature>
<keyword evidence="4 6" id="KW-1133">Transmembrane helix</keyword>
<dbReference type="Pfam" id="PF03169">
    <property type="entry name" value="OPT"/>
    <property type="match status" value="1"/>
</dbReference>
<evidence type="ECO:0000313" key="8">
    <source>
        <dbReference type="Proteomes" id="UP000198795"/>
    </source>
</evidence>
<protein>
    <submittedName>
        <fullName evidence="7">Oligopeptide transporter, OPT family</fullName>
    </submittedName>
</protein>
<sequence>MTVRAVMTGMVIGALLTPCNVYSGLKIGWTFNMSVAAGLIGFAFWTAAERSGFGRPWGLRENNINQTAASAAASIIAAGLAAPIPALALLTGQTLSFYVLSFWLIVVSLLGIVVAAGLRNQLLLRERLPFPSGVVTAETMGEIHKGGEEAHARLRLLSFTAALSASLKLLVTWLNVGPLAPGLQATMTTESGRNISVSASNLGLALDPSLLMVGFGAIAGLRIGVSMLLGAVIAWGGLAPLALSYGWVQPADGDAVWFAPLVEWLLWPGATLMVTASLTAFGLSMIRMALQQRAQRMDDFAVQERPINMRVLLAAFVVVLGLSVTAQSTIFSIGLFEAVIAVLLSYVLAVVAARVSGETAITPIGALGKITQLTFGAISPGNVTANLMTANVTGGAAGQCADLMHDLRTGQLIGATPSFQIVAQIFGVLAGAFVAALTYLVLIPDPQAQLITAEWPAPAVATWKAVAEVLGEGLEAMPPGAISAIVIAAIVGIGLAVAEAFASETWQRVIPSASAIGLAFVIPAWNAFSLFLGAAAAAVIARLYPEWSKRRIVVVAAGFIVGESLAGVIGALVSLAG</sequence>
<gene>
    <name evidence="7" type="ORF">SAMN04488061_3012</name>
</gene>
<evidence type="ECO:0000256" key="6">
    <source>
        <dbReference type="SAM" id="Phobius"/>
    </source>
</evidence>
<feature type="transmembrane region" description="Helical" evidence="6">
    <location>
        <begin position="31"/>
        <end position="48"/>
    </location>
</feature>
<feature type="transmembrane region" description="Helical" evidence="6">
    <location>
        <begin position="307"/>
        <end position="324"/>
    </location>
</feature>
<feature type="transmembrane region" description="Helical" evidence="6">
    <location>
        <begin position="421"/>
        <end position="442"/>
    </location>
</feature>
<dbReference type="InterPro" id="IPR045035">
    <property type="entry name" value="YSL-like"/>
</dbReference>
<feature type="transmembrane region" description="Helical" evidence="6">
    <location>
        <begin position="330"/>
        <end position="353"/>
    </location>
</feature>
<feature type="transmembrane region" description="Helical" evidence="6">
    <location>
        <begin position="68"/>
        <end position="89"/>
    </location>
</feature>
<evidence type="ECO:0000256" key="1">
    <source>
        <dbReference type="ARBA" id="ARBA00004141"/>
    </source>
</evidence>
<keyword evidence="2" id="KW-0813">Transport</keyword>
<accession>A0A1H0SS10</accession>
<evidence type="ECO:0000256" key="5">
    <source>
        <dbReference type="ARBA" id="ARBA00023136"/>
    </source>
</evidence>
<dbReference type="InterPro" id="IPR004813">
    <property type="entry name" value="OPT"/>
</dbReference>
<feature type="transmembrane region" description="Helical" evidence="6">
    <location>
        <begin position="95"/>
        <end position="118"/>
    </location>
</feature>
<reference evidence="7 8" key="1">
    <citation type="submission" date="2016-10" db="EMBL/GenBank/DDBJ databases">
        <authorList>
            <person name="Varghese N."/>
            <person name="Submissions S."/>
        </authorList>
    </citation>
    <scope>NUCLEOTIDE SEQUENCE [LARGE SCALE GENOMIC DNA]</scope>
    <source>
        <strain evidence="7 8">CGMCC 1.6497</strain>
    </source>
</reference>
<feature type="transmembrane region" description="Helical" evidence="6">
    <location>
        <begin position="481"/>
        <end position="502"/>
    </location>
</feature>
<comment type="caution">
    <text evidence="7">The sequence shown here is derived from an EMBL/GenBank/DDBJ whole genome shotgun (WGS) entry which is preliminary data.</text>
</comment>
<feature type="transmembrane region" description="Helical" evidence="6">
    <location>
        <begin position="265"/>
        <end position="286"/>
    </location>
</feature>
<keyword evidence="8" id="KW-1185">Reference proteome</keyword>
<dbReference type="PANTHER" id="PTHR31645:SF0">
    <property type="entry name" value="OLIGOPEPTIDE TRANSPORTER YGL114W-RELATED"/>
    <property type="match status" value="1"/>
</dbReference>
<keyword evidence="3 6" id="KW-0812">Transmembrane</keyword>
<feature type="transmembrane region" description="Helical" evidence="6">
    <location>
        <begin position="225"/>
        <end position="245"/>
    </location>
</feature>
<dbReference type="EMBL" id="FNJC01000004">
    <property type="protein sequence ID" value="SDP44349.1"/>
    <property type="molecule type" value="Genomic_DNA"/>
</dbReference>
<evidence type="ECO:0000256" key="2">
    <source>
        <dbReference type="ARBA" id="ARBA00022448"/>
    </source>
</evidence>
<keyword evidence="5 6" id="KW-0472">Membrane</keyword>
<feature type="transmembrane region" description="Helical" evidence="6">
    <location>
        <begin position="195"/>
        <end position="218"/>
    </location>
</feature>
<proteinExistence type="predicted"/>
<evidence type="ECO:0000313" key="7">
    <source>
        <dbReference type="EMBL" id="SDP44349.1"/>
    </source>
</evidence>
<dbReference type="Proteomes" id="UP000198795">
    <property type="component" value="Unassembled WGS sequence"/>
</dbReference>